<name>A0A1W6ZBJ3_9BORD</name>
<keyword evidence="2" id="KW-0203">Cytokinin biosynthesis</keyword>
<dbReference type="GO" id="GO:0008714">
    <property type="term" value="F:AMP nucleosidase activity"/>
    <property type="evidence" value="ECO:0007669"/>
    <property type="project" value="UniProtKB-EC"/>
</dbReference>
<sequence>MSEITKAADTLADLGPAVSLFGSARISRQSPYYETSAAIAAALARAGFAVIAGGGPGIMEAANKGAYEAGGTSVGLNISLPHETTNNAYQTISLSFEYFYSRKATFFMHSMAYVALPGGFGTLDELFEALTLVQTGKVPPAPIVLVGRAYWGGLVDWLDEQLRGNGMIGVHDLNLFSIEDDPDRVVARIVEFHRQPDAEYAPSLPA</sequence>
<accession>A0A1W6ZBJ3</accession>
<reference evidence="3 4" key="1">
    <citation type="submission" date="2017-05" db="EMBL/GenBank/DDBJ databases">
        <title>Complete and WGS of Bordetella genogroups.</title>
        <authorList>
            <person name="Spilker T."/>
            <person name="LiPuma J."/>
        </authorList>
    </citation>
    <scope>NUCLEOTIDE SEQUENCE [LARGE SCALE GENOMIC DNA]</scope>
    <source>
        <strain evidence="3 4">AU7206</strain>
    </source>
</reference>
<keyword evidence="4" id="KW-1185">Reference proteome</keyword>
<dbReference type="STRING" id="463040.CAL15_10425"/>
<dbReference type="PANTHER" id="PTHR43393:SF2">
    <property type="entry name" value="CYTOKININ RIBOSIDE 5'-MONOPHOSPHATE PHOSPHORIBOHYDROLASE"/>
    <property type="match status" value="1"/>
</dbReference>
<dbReference type="AlphaFoldDB" id="A0A1W6ZBJ3"/>
<comment type="similarity">
    <text evidence="2">Belongs to the LOG family.</text>
</comment>
<dbReference type="Gene3D" id="3.40.50.450">
    <property type="match status" value="1"/>
</dbReference>
<proteinExistence type="inferred from homology"/>
<dbReference type="Proteomes" id="UP000194161">
    <property type="component" value="Chromosome"/>
</dbReference>
<dbReference type="KEGG" id="bgm:CAL15_10425"/>
<dbReference type="PANTHER" id="PTHR43393">
    <property type="entry name" value="CYTOKININ RIBOSIDE 5'-MONOPHOSPHATE PHOSPHORIBOHYDROLASE"/>
    <property type="match status" value="1"/>
</dbReference>
<dbReference type="OrthoDB" id="9801098at2"/>
<dbReference type="SUPFAM" id="SSF102405">
    <property type="entry name" value="MCP/YpsA-like"/>
    <property type="match status" value="1"/>
</dbReference>
<dbReference type="RefSeq" id="WP_086078532.1">
    <property type="nucleotide sequence ID" value="NZ_CP021111.1"/>
</dbReference>
<dbReference type="InterPro" id="IPR005269">
    <property type="entry name" value="LOG"/>
</dbReference>
<comment type="catalytic activity">
    <reaction evidence="1">
        <text>AMP + H2O = D-ribose 5-phosphate + adenine</text>
        <dbReference type="Rhea" id="RHEA:20129"/>
        <dbReference type="ChEBI" id="CHEBI:15377"/>
        <dbReference type="ChEBI" id="CHEBI:16708"/>
        <dbReference type="ChEBI" id="CHEBI:78346"/>
        <dbReference type="ChEBI" id="CHEBI:456215"/>
        <dbReference type="EC" id="3.2.2.4"/>
    </reaction>
</comment>
<organism evidence="3 4">
    <name type="scientific">Bordetella genomosp. 13</name>
    <dbReference type="NCBI Taxonomy" id="463040"/>
    <lineage>
        <taxon>Bacteria</taxon>
        <taxon>Pseudomonadati</taxon>
        <taxon>Pseudomonadota</taxon>
        <taxon>Betaproteobacteria</taxon>
        <taxon>Burkholderiales</taxon>
        <taxon>Alcaligenaceae</taxon>
        <taxon>Bordetella</taxon>
    </lineage>
</organism>
<evidence type="ECO:0000256" key="2">
    <source>
        <dbReference type="RuleBase" id="RU363015"/>
    </source>
</evidence>
<dbReference type="GO" id="GO:0005829">
    <property type="term" value="C:cytosol"/>
    <property type="evidence" value="ECO:0007669"/>
    <property type="project" value="TreeGrafter"/>
</dbReference>
<evidence type="ECO:0000256" key="1">
    <source>
        <dbReference type="ARBA" id="ARBA00000274"/>
    </source>
</evidence>
<dbReference type="InterPro" id="IPR052341">
    <property type="entry name" value="LOG_family_nucleotidases"/>
</dbReference>
<dbReference type="EMBL" id="CP021111">
    <property type="protein sequence ID" value="ARP94766.1"/>
    <property type="molecule type" value="Genomic_DNA"/>
</dbReference>
<keyword evidence="2" id="KW-0378">Hydrolase</keyword>
<dbReference type="EC" id="3.2.2.n1" evidence="2"/>
<gene>
    <name evidence="3" type="ORF">CAL15_10425</name>
</gene>
<dbReference type="GO" id="GO:0009691">
    <property type="term" value="P:cytokinin biosynthetic process"/>
    <property type="evidence" value="ECO:0007669"/>
    <property type="project" value="UniProtKB-UniRule"/>
</dbReference>
<evidence type="ECO:0000313" key="4">
    <source>
        <dbReference type="Proteomes" id="UP000194161"/>
    </source>
</evidence>
<protein>
    <recommendedName>
        <fullName evidence="2">Cytokinin riboside 5'-monophosphate phosphoribohydrolase</fullName>
        <ecNumber evidence="2">3.2.2.n1</ecNumber>
    </recommendedName>
</protein>
<dbReference type="NCBIfam" id="TIGR00730">
    <property type="entry name" value="Rossman fold protein, TIGR00730 family"/>
    <property type="match status" value="1"/>
</dbReference>
<dbReference type="Pfam" id="PF03641">
    <property type="entry name" value="Lysine_decarbox"/>
    <property type="match status" value="1"/>
</dbReference>
<dbReference type="InterPro" id="IPR031100">
    <property type="entry name" value="LOG_fam"/>
</dbReference>
<evidence type="ECO:0000313" key="3">
    <source>
        <dbReference type="EMBL" id="ARP94766.1"/>
    </source>
</evidence>